<dbReference type="AlphaFoldDB" id="A0AAD6MZB9"/>
<evidence type="ECO:0008006" key="3">
    <source>
        <dbReference type="Google" id="ProtNLM"/>
    </source>
</evidence>
<organism evidence="1 2">
    <name type="scientific">Penicillium malachiteum</name>
    <dbReference type="NCBI Taxonomy" id="1324776"/>
    <lineage>
        <taxon>Eukaryota</taxon>
        <taxon>Fungi</taxon>
        <taxon>Dikarya</taxon>
        <taxon>Ascomycota</taxon>
        <taxon>Pezizomycotina</taxon>
        <taxon>Eurotiomycetes</taxon>
        <taxon>Eurotiomycetidae</taxon>
        <taxon>Eurotiales</taxon>
        <taxon>Aspergillaceae</taxon>
        <taxon>Penicillium</taxon>
    </lineage>
</organism>
<comment type="caution">
    <text evidence="1">The sequence shown here is derived from an EMBL/GenBank/DDBJ whole genome shotgun (WGS) entry which is preliminary data.</text>
</comment>
<reference evidence="1" key="2">
    <citation type="submission" date="2023-01" db="EMBL/GenBank/DDBJ databases">
        <authorList>
            <person name="Petersen C."/>
        </authorList>
    </citation>
    <scope>NUCLEOTIDE SEQUENCE</scope>
    <source>
        <strain evidence="1">IBT 17514</strain>
    </source>
</reference>
<dbReference type="PANTHER" id="PTHR21310:SF37">
    <property type="entry name" value="AMINOGLYCOSIDE PHOSPHOTRANSFERASE DOMAIN-CONTAINING PROTEIN"/>
    <property type="match status" value="1"/>
</dbReference>
<reference evidence="1" key="1">
    <citation type="journal article" date="2023" name="IMA Fungus">
        <title>Comparative genomic study of the Penicillium genus elucidates a diverse pangenome and 15 lateral gene transfer events.</title>
        <authorList>
            <person name="Petersen C."/>
            <person name="Sorensen T."/>
            <person name="Nielsen M.R."/>
            <person name="Sondergaard T.E."/>
            <person name="Sorensen J.L."/>
            <person name="Fitzpatrick D.A."/>
            <person name="Frisvad J.C."/>
            <person name="Nielsen K.L."/>
        </authorList>
    </citation>
    <scope>NUCLEOTIDE SEQUENCE</scope>
    <source>
        <strain evidence="1">IBT 17514</strain>
    </source>
</reference>
<protein>
    <recommendedName>
        <fullName evidence="3">Aminoglycoside phosphotransferase domain-containing protein</fullName>
    </recommendedName>
</protein>
<evidence type="ECO:0000313" key="1">
    <source>
        <dbReference type="EMBL" id="KAJ5734005.1"/>
    </source>
</evidence>
<proteinExistence type="predicted"/>
<keyword evidence="2" id="KW-1185">Reference proteome</keyword>
<dbReference type="PANTHER" id="PTHR21310">
    <property type="entry name" value="AMINOGLYCOSIDE PHOSPHOTRANSFERASE-RELATED-RELATED"/>
    <property type="match status" value="1"/>
</dbReference>
<dbReference type="Proteomes" id="UP001215712">
    <property type="component" value="Unassembled WGS sequence"/>
</dbReference>
<name>A0AAD6MZB9_9EURO</name>
<dbReference type="InterPro" id="IPR011009">
    <property type="entry name" value="Kinase-like_dom_sf"/>
</dbReference>
<evidence type="ECO:0000313" key="2">
    <source>
        <dbReference type="Proteomes" id="UP001215712"/>
    </source>
</evidence>
<accession>A0AAD6MZB9</accession>
<gene>
    <name evidence="1" type="ORF">N7493_002791</name>
</gene>
<dbReference type="EMBL" id="JAQJAN010000003">
    <property type="protein sequence ID" value="KAJ5734005.1"/>
    <property type="molecule type" value="Genomic_DNA"/>
</dbReference>
<sequence>MEYIDHVMDLGDALNIPEFTIKDRPILDPNMEGAKLELLHRQFADILLQLSTLQLPKIGSLVQIDDFTWEVTRRPLSYNPNELVRLGTLPRLELPMRNETFESSSSYFNRLADLHVDHLIHQQNDAIDSADDCRRRYVARMLFRKLAREGRFTESSTNLGPFNIWCDDLRPSNILINEDLQIVAVVDWEFTYVAPVEFSQSPPWSLLLEQLEYWPDGIEAWTKVYELRFQIFLKVLLEQEDVAIDRGILKEEQRLSGPMQQSWENGDFWVTYAARKSFAFDAVFWKKIDGRFFGHGTSNEDERWKERLDLLTDDEKANMKRLVEKKMETRTRVLAWEPDEIDLKIVS</sequence>
<dbReference type="InterPro" id="IPR051678">
    <property type="entry name" value="AGP_Transferase"/>
</dbReference>
<dbReference type="SUPFAM" id="SSF56112">
    <property type="entry name" value="Protein kinase-like (PK-like)"/>
    <property type="match status" value="1"/>
</dbReference>